<accession>A0ACC2WV92</accession>
<name>A0ACC2WV92_9TREE</name>
<sequence length="1480" mass="152986">MVPDFSRMGTVALAGAFTGVDLWTGAEPTFGTGTADSLVVWRTTGEDEEFDQLGNATRTTSINGIAAYTSDGTLQPLGQGINGTIHTLWCDQTTQHVWVGGEFASPIGEPGDAFKGNVAVWDVGAKEWHSPAFGGLNGIVQVIQQGWEPGQLLFGGEFTTRLAVGNSTNTTDTTTINNGTTSAKGGVWLNSSTSSLPSAPLGTLGTNDSTYLSPIPLLTPISKIDAGPSASDGTHADPRALLCAGGGDAAAWWVRDGSVGKATVNLYRSVLAKGLRLGNVLDGGKRGTTSFRIVTIPDNNVRTLTYTDPETLLSTTCTESCPLSLASNITAQDFLFSSDLDITGFQVYLEGWTGDGAGLSLLQLLSSGASGTSSVADENSAVCTGAGVNGTTTVQTTGTSQWTNVEVETSISGTIRRVLTTSIQQSSSDRPSITYYPYISTTGYYALYLTTPGCAGLPPCNERTQNVQVEVFPSRGALPVVTDIDQTNSADQRIQIYEGYAERSSASFGMTVRLALHDQPQGGDGAAQWTMVASEVDATWEAAAVNGTRANGTTSGVTTITGEQVPEGQVVRVGNSSSTVMNLHTGFGVYAWTNGTTTTISDATALIPPAGQTSLDALAYALSGARNASTLGQEFSVRAFASVPTDASSSTLYVGGNFTSSGNYSNLVALDTTRGTVSGLPGGGLNGAVLALAGYEGYLFVGGEFTSITGQQDQLAHVARYDTKAKTWTGLDGGVDGVVRGLTVNGTQLTIFGDFDSIVFANGTSITSGGVAVYNLNAGTWSRSNIGGRKIWGDVTGAVGDAVVGRIVGVSTYGASGLVTLSGDSSSVAGIRVTGSGIGFVTVNQSVAQSAVQRKRWETDASVGTVPLALDFAGGAHVNSHGHGGSNSWVDYLSSSLRVKRQVSSTAASSDVSGIATTTHLAPSIVAVAYYVNASSSDKEPWILVGGNFTTLDASARNLGIWNSAQGAILPVIGSGRSAADMVGVVHALEVVNEDSQGWLFVGGDEGFGWIDMKAQDGAGEWKTVPALGNGTNSNETSGSVLAIAHRSTSGSNSSANERVIVAGAFTTAGSLGCVGICSWDPAANRWSTLGSGLRSGVVTTLQTNGDILVAGGSFTLSDGTSAVAATYSFSNTSWTALGSSPDLAGAVAALTMDDGNAASVWAAGSSRTDASPLEPGSRVSQLAFVPLTEKHSGNGSIESDRLLLATGLVRVPTQNAAGNTQIVNSTAALYDGQNWTPLLTAVQRDGSAGSASGLFYSQHSFDFRTKHYLALGLIVLIAIAISTGLVFLIALIGLLVMFCWRPRESSRPAPAGALARVKSTSSSEYEDTTAGASEQDRLRRLGAIQAAIFGEKAAAAAGFITPGTASRDPNYATLASRRPGSLHSRRSSFDEALEDMGNNNPVALASPIQTNESAGDSSAPSHMGRPSTIKYPFVGEDSRELTVKAGDQIHVLEEDDGEQWWFVKTQDGREGVVPAAYVW</sequence>
<proteinExistence type="predicted"/>
<keyword evidence="2" id="KW-1185">Reference proteome</keyword>
<dbReference type="Proteomes" id="UP001230649">
    <property type="component" value="Unassembled WGS sequence"/>
</dbReference>
<protein>
    <submittedName>
        <fullName evidence="1">Uncharacterized protein</fullName>
    </submittedName>
</protein>
<comment type="caution">
    <text evidence="1">The sequence shown here is derived from an EMBL/GenBank/DDBJ whole genome shotgun (WGS) entry which is preliminary data.</text>
</comment>
<evidence type="ECO:0000313" key="1">
    <source>
        <dbReference type="EMBL" id="KAJ9115235.1"/>
    </source>
</evidence>
<gene>
    <name evidence="1" type="ORF">QFC20_001102</name>
</gene>
<organism evidence="1 2">
    <name type="scientific">Naganishia adeliensis</name>
    <dbReference type="NCBI Taxonomy" id="92952"/>
    <lineage>
        <taxon>Eukaryota</taxon>
        <taxon>Fungi</taxon>
        <taxon>Dikarya</taxon>
        <taxon>Basidiomycota</taxon>
        <taxon>Agaricomycotina</taxon>
        <taxon>Tremellomycetes</taxon>
        <taxon>Filobasidiales</taxon>
        <taxon>Filobasidiaceae</taxon>
        <taxon>Naganishia</taxon>
    </lineage>
</organism>
<evidence type="ECO:0000313" key="2">
    <source>
        <dbReference type="Proteomes" id="UP001230649"/>
    </source>
</evidence>
<dbReference type="EMBL" id="JASBWS010000006">
    <property type="protein sequence ID" value="KAJ9115235.1"/>
    <property type="molecule type" value="Genomic_DNA"/>
</dbReference>
<reference evidence="1" key="1">
    <citation type="submission" date="2023-04" db="EMBL/GenBank/DDBJ databases">
        <title>Draft Genome sequencing of Naganishia species isolated from polar environments using Oxford Nanopore Technology.</title>
        <authorList>
            <person name="Leo P."/>
            <person name="Venkateswaran K."/>
        </authorList>
    </citation>
    <scope>NUCLEOTIDE SEQUENCE</scope>
    <source>
        <strain evidence="1">MNA-CCFEE 5262</strain>
    </source>
</reference>